<dbReference type="Proteomes" id="UP000831021">
    <property type="component" value="Segment"/>
</dbReference>
<feature type="compositionally biased region" description="Basic residues" evidence="1">
    <location>
        <begin position="1"/>
        <end position="14"/>
    </location>
</feature>
<keyword evidence="3" id="KW-1185">Reference proteome</keyword>
<feature type="compositionally biased region" description="Basic and acidic residues" evidence="1">
    <location>
        <begin position="33"/>
        <end position="55"/>
    </location>
</feature>
<name>A0AAE9G8S8_9CAUD</name>
<evidence type="ECO:0000313" key="2">
    <source>
        <dbReference type="EMBL" id="UNY48794.1"/>
    </source>
</evidence>
<evidence type="ECO:0000256" key="1">
    <source>
        <dbReference type="SAM" id="MobiDB-lite"/>
    </source>
</evidence>
<sequence length="55" mass="6706">MKLKSKKRKNKKPKRIGEMTNSRGEWQINPVTRVKESDKKYNRNKEKQKIRKGDY</sequence>
<accession>A0AAE9G8S8</accession>
<feature type="region of interest" description="Disordered" evidence="1">
    <location>
        <begin position="1"/>
        <end position="55"/>
    </location>
</feature>
<gene>
    <name evidence="2" type="ORF">fado_79</name>
</gene>
<protein>
    <submittedName>
        <fullName evidence="2">Uncharacterized protein</fullName>
    </submittedName>
</protein>
<organism evidence="2 3">
    <name type="scientific">Bacillus phage FADO</name>
    <dbReference type="NCBI Taxonomy" id="2917160"/>
    <lineage>
        <taxon>Viruses</taxon>
        <taxon>Duplodnaviria</taxon>
        <taxon>Heunggongvirae</taxon>
        <taxon>Uroviricota</taxon>
        <taxon>Caudoviricetes</taxon>
        <taxon>Heleneionescovirinae</taxon>
        <taxon>Zhangjivirus</taxon>
        <taxon>Zhangjivirus fado</taxon>
    </lineage>
</organism>
<evidence type="ECO:0000313" key="3">
    <source>
        <dbReference type="Proteomes" id="UP000831021"/>
    </source>
</evidence>
<proteinExistence type="predicted"/>
<dbReference type="EMBL" id="OM236516">
    <property type="protein sequence ID" value="UNY48794.1"/>
    <property type="molecule type" value="Genomic_DNA"/>
</dbReference>
<reference evidence="2 3" key="1">
    <citation type="submission" date="2022-01" db="EMBL/GenBank/DDBJ databases">
        <authorList>
            <person name="Stokar-Avihail A."/>
        </authorList>
    </citation>
    <scope>NUCLEOTIDE SEQUENCE [LARGE SCALE GENOMIC DNA]</scope>
</reference>